<evidence type="ECO:0000256" key="2">
    <source>
        <dbReference type="ARBA" id="ARBA00004370"/>
    </source>
</evidence>
<gene>
    <name evidence="14" type="ORF">SAMN04487958_11071</name>
</gene>
<dbReference type="InterPro" id="IPR036890">
    <property type="entry name" value="HATPase_C_sf"/>
</dbReference>
<keyword evidence="4" id="KW-0597">Phosphoprotein</keyword>
<evidence type="ECO:0000259" key="12">
    <source>
        <dbReference type="PROSITE" id="PS50109"/>
    </source>
</evidence>
<evidence type="ECO:0000256" key="9">
    <source>
        <dbReference type="ARBA" id="ARBA00023012"/>
    </source>
</evidence>
<comment type="subcellular location">
    <subcellularLocation>
        <location evidence="2">Membrane</location>
    </subcellularLocation>
</comment>
<dbReference type="SUPFAM" id="SSF47384">
    <property type="entry name" value="Homodimeric domain of signal transducing histidine kinase"/>
    <property type="match status" value="1"/>
</dbReference>
<dbReference type="InterPro" id="IPR005467">
    <property type="entry name" value="His_kinase_dom"/>
</dbReference>
<feature type="domain" description="Histidine kinase" evidence="12">
    <location>
        <begin position="240"/>
        <end position="456"/>
    </location>
</feature>
<dbReference type="AlphaFoldDB" id="A0A1H9VPU4"/>
<protein>
    <recommendedName>
        <fullName evidence="3">histidine kinase</fullName>
        <ecNumber evidence="3">2.7.13.3</ecNumber>
    </recommendedName>
</protein>
<organism evidence="14 15">
    <name type="scientific">Vreelandella subterranea</name>
    <dbReference type="NCBI Taxonomy" id="416874"/>
    <lineage>
        <taxon>Bacteria</taxon>
        <taxon>Pseudomonadati</taxon>
        <taxon>Pseudomonadota</taxon>
        <taxon>Gammaproteobacteria</taxon>
        <taxon>Oceanospirillales</taxon>
        <taxon>Halomonadaceae</taxon>
        <taxon>Vreelandella</taxon>
    </lineage>
</organism>
<dbReference type="PANTHER" id="PTHR45436">
    <property type="entry name" value="SENSOR HISTIDINE KINASE YKOH"/>
    <property type="match status" value="1"/>
</dbReference>
<dbReference type="Gene3D" id="3.30.565.10">
    <property type="entry name" value="Histidine kinase-like ATPase, C-terminal domain"/>
    <property type="match status" value="1"/>
</dbReference>
<dbReference type="InterPro" id="IPR036097">
    <property type="entry name" value="HisK_dim/P_sf"/>
</dbReference>
<keyword evidence="9" id="KW-0902">Two-component regulatory system</keyword>
<dbReference type="Pfam" id="PF08521">
    <property type="entry name" value="2CSK_N"/>
    <property type="match status" value="1"/>
</dbReference>
<proteinExistence type="predicted"/>
<accession>A0A1H9VPU4</accession>
<dbReference type="InterPro" id="IPR003660">
    <property type="entry name" value="HAMP_dom"/>
</dbReference>
<keyword evidence="5" id="KW-0808">Transferase</keyword>
<dbReference type="InterPro" id="IPR003594">
    <property type="entry name" value="HATPase_dom"/>
</dbReference>
<evidence type="ECO:0000256" key="10">
    <source>
        <dbReference type="ARBA" id="ARBA00023136"/>
    </source>
</evidence>
<evidence type="ECO:0000256" key="6">
    <source>
        <dbReference type="ARBA" id="ARBA00022692"/>
    </source>
</evidence>
<dbReference type="SMART" id="SM00388">
    <property type="entry name" value="HisKA"/>
    <property type="match status" value="1"/>
</dbReference>
<dbReference type="GO" id="GO:0005886">
    <property type="term" value="C:plasma membrane"/>
    <property type="evidence" value="ECO:0007669"/>
    <property type="project" value="TreeGrafter"/>
</dbReference>
<dbReference type="InterPro" id="IPR003661">
    <property type="entry name" value="HisK_dim/P_dom"/>
</dbReference>
<name>A0A1H9VPU4_9GAMM</name>
<comment type="catalytic activity">
    <reaction evidence="1">
        <text>ATP + protein L-histidine = ADP + protein N-phospho-L-histidine.</text>
        <dbReference type="EC" id="2.7.13.3"/>
    </reaction>
</comment>
<dbReference type="SMART" id="SM00387">
    <property type="entry name" value="HATPase_c"/>
    <property type="match status" value="1"/>
</dbReference>
<dbReference type="PROSITE" id="PS50885">
    <property type="entry name" value="HAMP"/>
    <property type="match status" value="1"/>
</dbReference>
<sequence>MTSIRARLLLWIGLPFTLIGILTLILSQVVLSRQINETFDAMLLNAAERIERRIHSVDGELRINMHYFSISTLGSRGEGKIFYRIQDDADTMLAGFEGLEGPPTNATRPVFYDTAFAGNELRAVALSFPVVRATHIGSIEVIVAESTEARESLINEFLLTLSALTAVGGLLAVTIAMLAIHRGLAPLRSVSRALRQRSPNDLDAIETPVPREVNTLITSINGLMARMRQSIRNTQQFNADVSHQLRTPVSEIRALAEVTARHCSDPALRRQLEEIERIAEEAGYTVQQLLTLAKTRHELVDTQVLTPVVLGEVCREACADAAARIYQRGQELEFIEQETGEVLGDPVRLRWLMQNLIENASQHAGAEASYRGTIRVRVFQQDGAPALSVSDDGVGVAVEDLSQLTVRFYRASPDTPGSGLGLAIVDEVAQAHGARLNFVSSPGEGLTVMVIFPPRHGDDAPKQSAAG</sequence>
<dbReference type="InterPro" id="IPR050428">
    <property type="entry name" value="TCS_sensor_his_kinase"/>
</dbReference>
<dbReference type="Pfam" id="PF00512">
    <property type="entry name" value="HisKA"/>
    <property type="match status" value="1"/>
</dbReference>
<evidence type="ECO:0000256" key="5">
    <source>
        <dbReference type="ARBA" id="ARBA00022679"/>
    </source>
</evidence>
<evidence type="ECO:0000259" key="13">
    <source>
        <dbReference type="PROSITE" id="PS50885"/>
    </source>
</evidence>
<dbReference type="InterPro" id="IPR004358">
    <property type="entry name" value="Sig_transdc_His_kin-like_C"/>
</dbReference>
<evidence type="ECO:0000256" key="4">
    <source>
        <dbReference type="ARBA" id="ARBA00022553"/>
    </source>
</evidence>
<feature type="transmembrane region" description="Helical" evidence="11">
    <location>
        <begin position="157"/>
        <end position="180"/>
    </location>
</feature>
<evidence type="ECO:0000256" key="11">
    <source>
        <dbReference type="SAM" id="Phobius"/>
    </source>
</evidence>
<keyword evidence="10 11" id="KW-0472">Membrane</keyword>
<dbReference type="PRINTS" id="PR00344">
    <property type="entry name" value="BCTRLSENSOR"/>
</dbReference>
<dbReference type="Pfam" id="PF02518">
    <property type="entry name" value="HATPase_c"/>
    <property type="match status" value="1"/>
</dbReference>
<evidence type="ECO:0000256" key="8">
    <source>
        <dbReference type="ARBA" id="ARBA00022989"/>
    </source>
</evidence>
<dbReference type="CDD" id="cd00075">
    <property type="entry name" value="HATPase"/>
    <property type="match status" value="1"/>
</dbReference>
<dbReference type="GO" id="GO:0000155">
    <property type="term" value="F:phosphorelay sensor kinase activity"/>
    <property type="evidence" value="ECO:0007669"/>
    <property type="project" value="InterPro"/>
</dbReference>
<evidence type="ECO:0000256" key="7">
    <source>
        <dbReference type="ARBA" id="ARBA00022777"/>
    </source>
</evidence>
<evidence type="ECO:0000256" key="1">
    <source>
        <dbReference type="ARBA" id="ARBA00000085"/>
    </source>
</evidence>
<dbReference type="SUPFAM" id="SSF55874">
    <property type="entry name" value="ATPase domain of HSP90 chaperone/DNA topoisomerase II/histidine kinase"/>
    <property type="match status" value="1"/>
</dbReference>
<dbReference type="CDD" id="cd00082">
    <property type="entry name" value="HisKA"/>
    <property type="match status" value="1"/>
</dbReference>
<dbReference type="STRING" id="416874.SAMN04487958_11071"/>
<reference evidence="15" key="1">
    <citation type="submission" date="2016-10" db="EMBL/GenBank/DDBJ databases">
        <authorList>
            <person name="Varghese N."/>
            <person name="Submissions S."/>
        </authorList>
    </citation>
    <scope>NUCLEOTIDE SEQUENCE [LARGE SCALE GENOMIC DNA]</scope>
    <source>
        <strain evidence="15">CGMCC 1.6495</strain>
    </source>
</reference>
<keyword evidence="15" id="KW-1185">Reference proteome</keyword>
<evidence type="ECO:0000313" key="14">
    <source>
        <dbReference type="EMBL" id="SES23612.1"/>
    </source>
</evidence>
<dbReference type="EMBL" id="FOGS01000010">
    <property type="protein sequence ID" value="SES23612.1"/>
    <property type="molecule type" value="Genomic_DNA"/>
</dbReference>
<dbReference type="PROSITE" id="PS50109">
    <property type="entry name" value="HIS_KIN"/>
    <property type="match status" value="1"/>
</dbReference>
<keyword evidence="8 11" id="KW-1133">Transmembrane helix</keyword>
<evidence type="ECO:0000313" key="15">
    <source>
        <dbReference type="Proteomes" id="UP000198505"/>
    </source>
</evidence>
<evidence type="ECO:0000256" key="3">
    <source>
        <dbReference type="ARBA" id="ARBA00012438"/>
    </source>
</evidence>
<dbReference type="Proteomes" id="UP000198505">
    <property type="component" value="Unassembled WGS sequence"/>
</dbReference>
<dbReference type="EC" id="2.7.13.3" evidence="3"/>
<feature type="domain" description="HAMP" evidence="13">
    <location>
        <begin position="181"/>
        <end position="232"/>
    </location>
</feature>
<keyword evidence="6 11" id="KW-0812">Transmembrane</keyword>
<dbReference type="RefSeq" id="WP_092829058.1">
    <property type="nucleotide sequence ID" value="NZ_FOGS01000010.1"/>
</dbReference>
<dbReference type="Gene3D" id="1.10.287.130">
    <property type="match status" value="1"/>
</dbReference>
<keyword evidence="7 14" id="KW-0418">Kinase</keyword>
<dbReference type="PANTHER" id="PTHR45436:SF1">
    <property type="entry name" value="SENSOR PROTEIN QSEC"/>
    <property type="match status" value="1"/>
</dbReference>
<dbReference type="InterPro" id="IPR013727">
    <property type="entry name" value="2CSK_N"/>
</dbReference>